<feature type="transmembrane region" description="Helical" evidence="1">
    <location>
        <begin position="100"/>
        <end position="117"/>
    </location>
</feature>
<proteinExistence type="predicted"/>
<feature type="transmembrane region" description="Helical" evidence="1">
    <location>
        <begin position="243"/>
        <end position="261"/>
    </location>
</feature>
<dbReference type="Proteomes" id="UP001057877">
    <property type="component" value="Chromosome"/>
</dbReference>
<feature type="transmembrane region" description="Helical" evidence="1">
    <location>
        <begin position="168"/>
        <end position="190"/>
    </location>
</feature>
<accession>A0ABY5SFN4</accession>
<reference evidence="2" key="1">
    <citation type="submission" date="2022-01" db="EMBL/GenBank/DDBJ databases">
        <title>Paenibacillus spongiae sp. nov., isolated from marine sponge.</title>
        <authorList>
            <person name="Li Z."/>
            <person name="Zhang M."/>
        </authorList>
    </citation>
    <scope>NUCLEOTIDE SEQUENCE</scope>
    <source>
        <strain evidence="2">PHS-Z3</strain>
    </source>
</reference>
<feature type="transmembrane region" description="Helical" evidence="1">
    <location>
        <begin position="299"/>
        <end position="317"/>
    </location>
</feature>
<protein>
    <submittedName>
        <fullName evidence="2">EpsG family protein</fullName>
    </submittedName>
</protein>
<feature type="transmembrane region" description="Helical" evidence="1">
    <location>
        <begin position="129"/>
        <end position="156"/>
    </location>
</feature>
<evidence type="ECO:0000313" key="2">
    <source>
        <dbReference type="EMBL" id="UVI31525.1"/>
    </source>
</evidence>
<organism evidence="2 3">
    <name type="scientific">Paenibacillus spongiae</name>
    <dbReference type="NCBI Taxonomy" id="2909671"/>
    <lineage>
        <taxon>Bacteria</taxon>
        <taxon>Bacillati</taxon>
        <taxon>Bacillota</taxon>
        <taxon>Bacilli</taxon>
        <taxon>Bacillales</taxon>
        <taxon>Paenibacillaceae</taxon>
        <taxon>Paenibacillus</taxon>
    </lineage>
</organism>
<keyword evidence="1" id="KW-0812">Transmembrane</keyword>
<feature type="transmembrane region" description="Helical" evidence="1">
    <location>
        <begin position="202"/>
        <end position="223"/>
    </location>
</feature>
<evidence type="ECO:0000256" key="1">
    <source>
        <dbReference type="SAM" id="Phobius"/>
    </source>
</evidence>
<keyword evidence="1" id="KW-1133">Transmembrane helix</keyword>
<dbReference type="Pfam" id="PF14897">
    <property type="entry name" value="EpsG"/>
    <property type="match status" value="1"/>
</dbReference>
<evidence type="ECO:0000313" key="3">
    <source>
        <dbReference type="Proteomes" id="UP001057877"/>
    </source>
</evidence>
<feature type="transmembrane region" description="Helical" evidence="1">
    <location>
        <begin position="34"/>
        <end position="52"/>
    </location>
</feature>
<gene>
    <name evidence="2" type="ORF">L1F29_06810</name>
</gene>
<name>A0ABY5SFN4_9BACL</name>
<dbReference type="InterPro" id="IPR049458">
    <property type="entry name" value="EpsG-like"/>
</dbReference>
<dbReference type="EMBL" id="CP091430">
    <property type="protein sequence ID" value="UVI31525.1"/>
    <property type="molecule type" value="Genomic_DNA"/>
</dbReference>
<dbReference type="RefSeq" id="WP_258387587.1">
    <property type="nucleotide sequence ID" value="NZ_CP091430.1"/>
</dbReference>
<feature type="transmembrane region" description="Helical" evidence="1">
    <location>
        <begin position="324"/>
        <end position="348"/>
    </location>
</feature>
<sequence>MTVIWLMLAVVFMLSVLSRYFSTPVYLGPTYIRSSRLLTLGIMASLVLVAGLRKNIGDTYYYMHSYSTGDFRLNQIQLEGDFGFNFLQALLHFISDDPQLLIFTTALFTNIFIVLVLRQYSRMIEVSLYVYIASGMFTISMNGIRQCLAASIVFLATKYILNGDWKKYFLIVLIASTFHNTALILIPIYFIVRREAWTKMTFLMLGMAVILTFGFQQFSDVIFRAIDDTHYSGYKDFAEGGASFIRVIVNGAPVVIAYLGRHRLRELWPNSDYIVNLSLLSCVFIIIATQNWIFARFNIYFGLYNLILISWLVHLFVKKDRKLIYLGLLLCYLAYFYYEQVISLGILYKSDYITW</sequence>
<keyword evidence="1" id="KW-0472">Membrane</keyword>
<feature type="transmembrane region" description="Helical" evidence="1">
    <location>
        <begin position="273"/>
        <end position="293"/>
    </location>
</feature>
<keyword evidence="3" id="KW-1185">Reference proteome</keyword>